<dbReference type="GO" id="GO:0016757">
    <property type="term" value="F:glycosyltransferase activity"/>
    <property type="evidence" value="ECO:0007669"/>
    <property type="project" value="UniProtKB-KW"/>
</dbReference>
<feature type="binding site" evidence="4">
    <location>
        <position position="120"/>
    </location>
    <ligand>
        <name>L-histidine</name>
        <dbReference type="ChEBI" id="CHEBI:57595"/>
    </ligand>
</feature>
<reference evidence="6 7" key="1">
    <citation type="submission" date="2015-10" db="EMBL/GenBank/DDBJ databases">
        <title>Transcriptomic analysis of a linuron degrading triple-species bacterial consortium.</title>
        <authorList>
            <person name="Albers P."/>
        </authorList>
    </citation>
    <scope>NUCLEOTIDE SEQUENCE [LARGE SCALE GENOMIC DNA]</scope>
    <source>
        <strain evidence="6 7">WDL6</strain>
    </source>
</reference>
<name>A0A120CWC5_HYPSL</name>
<feature type="domain" description="Aminoacyl-transfer RNA synthetases class-II family profile" evidence="5">
    <location>
        <begin position="22"/>
        <end position="387"/>
    </location>
</feature>
<evidence type="ECO:0000256" key="3">
    <source>
        <dbReference type="ARBA" id="ARBA00023102"/>
    </source>
</evidence>
<dbReference type="PANTHER" id="PTHR43707">
    <property type="entry name" value="HISTIDYL-TRNA SYNTHETASE"/>
    <property type="match status" value="1"/>
</dbReference>
<keyword evidence="7" id="KW-1185">Reference proteome</keyword>
<organism evidence="6 7">
    <name type="scientific">Hyphomicrobium sulfonivorans</name>
    <dbReference type="NCBI Taxonomy" id="121290"/>
    <lineage>
        <taxon>Bacteria</taxon>
        <taxon>Pseudomonadati</taxon>
        <taxon>Pseudomonadota</taxon>
        <taxon>Alphaproteobacteria</taxon>
        <taxon>Hyphomicrobiales</taxon>
        <taxon>Hyphomicrobiaceae</taxon>
        <taxon>Hyphomicrobium</taxon>
    </lineage>
</organism>
<comment type="subunit">
    <text evidence="1">Homodimer.</text>
</comment>
<dbReference type="Proteomes" id="UP000059074">
    <property type="component" value="Unassembled WGS sequence"/>
</dbReference>
<evidence type="ECO:0000256" key="2">
    <source>
        <dbReference type="ARBA" id="ARBA00017399"/>
    </source>
</evidence>
<evidence type="ECO:0000259" key="5">
    <source>
        <dbReference type="PROSITE" id="PS50862"/>
    </source>
</evidence>
<evidence type="ECO:0000256" key="4">
    <source>
        <dbReference type="PIRSR" id="PIRSR001549-1"/>
    </source>
</evidence>
<dbReference type="AlphaFoldDB" id="A0A120CWC5"/>
<dbReference type="Gene3D" id="3.30.930.10">
    <property type="entry name" value="Bira Bifunctional Protein, Domain 2"/>
    <property type="match status" value="1"/>
</dbReference>
<feature type="binding site" evidence="4">
    <location>
        <position position="100"/>
    </location>
    <ligand>
        <name>L-histidine</name>
        <dbReference type="ChEBI" id="CHEBI:57595"/>
    </ligand>
</feature>
<dbReference type="InterPro" id="IPR006195">
    <property type="entry name" value="aa-tRNA-synth_II"/>
</dbReference>
<dbReference type="GO" id="GO:0004821">
    <property type="term" value="F:histidine-tRNA ligase activity"/>
    <property type="evidence" value="ECO:0007669"/>
    <property type="project" value="TreeGrafter"/>
</dbReference>
<sequence>MVGAQPANFEALEAQARTLLAIFIASGYEAVAPDIIQPAGVFLDVVGEALRGRTYVFTDLNGEEMCLRPDLTVPTCRLYLARHPQADREAFYSYNGPAFRFQPVGAGASHPREFRQAGIEAFGGADAGEADARTLVLILRALQQAGLSKWRLQTGDVGLFDALLDDANMPERWRRRLRDHFWRPDALHAELKRLSTEPARSAAAFPRSLIDALDPEDPAGAENLVAAYLDEQGIELIGARTAAEIAEGLLGIAADAKAPPLKPETAALIESYVGTHLPAAEVAPALRRFAGSAGAGFARAIDAYERRLKLLADSGVDVARMEFSAEFGRNVGYYTGFVFEVIAETLGAESPVAGGGRYDSLLKAVGAPRNVSAVGAAIHTERLLAVVRGAKS</sequence>
<dbReference type="OrthoDB" id="9797914at2"/>
<dbReference type="GO" id="GO:0005737">
    <property type="term" value="C:cytoplasm"/>
    <property type="evidence" value="ECO:0007669"/>
    <property type="project" value="InterPro"/>
</dbReference>
<dbReference type="InterPro" id="IPR041715">
    <property type="entry name" value="HisRS-like_core"/>
</dbReference>
<protein>
    <recommendedName>
        <fullName evidence="2">Histidine--tRNA ligase</fullName>
    </recommendedName>
</protein>
<comment type="caution">
    <text evidence="6">The sequence shown here is derived from an EMBL/GenBank/DDBJ whole genome shotgun (WGS) entry which is preliminary data.</text>
</comment>
<feature type="binding site" evidence="4">
    <location>
        <begin position="70"/>
        <end position="72"/>
    </location>
    <ligand>
        <name>L-histidine</name>
        <dbReference type="ChEBI" id="CHEBI:57595"/>
    </ligand>
</feature>
<dbReference type="PANTHER" id="PTHR43707:SF1">
    <property type="entry name" value="HISTIDINE--TRNA LIGASE, MITOCHONDRIAL-RELATED"/>
    <property type="match status" value="1"/>
</dbReference>
<dbReference type="GO" id="GO:0000105">
    <property type="term" value="P:L-histidine biosynthetic process"/>
    <property type="evidence" value="ECO:0007669"/>
    <property type="project" value="UniProtKB-KW"/>
</dbReference>
<dbReference type="InterPro" id="IPR004516">
    <property type="entry name" value="HisRS/HisZ"/>
</dbReference>
<dbReference type="SUPFAM" id="SSF55681">
    <property type="entry name" value="Class II aaRS and biotin synthetases"/>
    <property type="match status" value="1"/>
</dbReference>
<keyword evidence="6" id="KW-0808">Transferase</keyword>
<dbReference type="Pfam" id="PF13393">
    <property type="entry name" value="tRNA-synt_His"/>
    <property type="match status" value="2"/>
</dbReference>
<dbReference type="InterPro" id="IPR045864">
    <property type="entry name" value="aa-tRNA-synth_II/BPL/LPL"/>
</dbReference>
<evidence type="ECO:0000313" key="6">
    <source>
        <dbReference type="EMBL" id="KWT69205.1"/>
    </source>
</evidence>
<dbReference type="STRING" id="121290.APY04_1636"/>
<gene>
    <name evidence="6" type="ORF">APY04_1636</name>
</gene>
<dbReference type="PROSITE" id="PS50862">
    <property type="entry name" value="AA_TRNA_LIGASE_II"/>
    <property type="match status" value="1"/>
</dbReference>
<proteinExistence type="predicted"/>
<keyword evidence="6" id="KW-0328">Glycosyltransferase</keyword>
<feature type="binding site" evidence="4">
    <location>
        <position position="116"/>
    </location>
    <ligand>
        <name>L-histidine</name>
        <dbReference type="ChEBI" id="CHEBI:57595"/>
    </ligand>
</feature>
<dbReference type="GO" id="GO:0006427">
    <property type="term" value="P:histidyl-tRNA aminoacylation"/>
    <property type="evidence" value="ECO:0007669"/>
    <property type="project" value="TreeGrafter"/>
</dbReference>
<accession>A0A120CWC5</accession>
<dbReference type="RefSeq" id="WP_068461430.1">
    <property type="nucleotide sequence ID" value="NZ_LMTR01000047.1"/>
</dbReference>
<evidence type="ECO:0000313" key="7">
    <source>
        <dbReference type="Proteomes" id="UP000059074"/>
    </source>
</evidence>
<dbReference type="EMBL" id="LMTR01000047">
    <property type="protein sequence ID" value="KWT69205.1"/>
    <property type="molecule type" value="Genomic_DNA"/>
</dbReference>
<keyword evidence="3" id="KW-0028">Amino-acid biosynthesis</keyword>
<feature type="binding site" evidence="4">
    <location>
        <position position="329"/>
    </location>
    <ligand>
        <name>L-histidine</name>
        <dbReference type="ChEBI" id="CHEBI:57595"/>
    </ligand>
</feature>
<evidence type="ECO:0000256" key="1">
    <source>
        <dbReference type="ARBA" id="ARBA00011738"/>
    </source>
</evidence>
<dbReference type="PIRSF" id="PIRSF001549">
    <property type="entry name" value="His-tRNA_synth"/>
    <property type="match status" value="1"/>
</dbReference>
<feature type="binding site" evidence="4">
    <location>
        <begin position="333"/>
        <end position="334"/>
    </location>
    <ligand>
        <name>L-histidine</name>
        <dbReference type="ChEBI" id="CHEBI:57595"/>
    </ligand>
</feature>
<dbReference type="PATRIC" id="fig|121290.4.peg.126"/>
<keyword evidence="3" id="KW-0368">Histidine biosynthesis</keyword>